<feature type="compositionally biased region" description="Acidic residues" evidence="1">
    <location>
        <begin position="1"/>
        <end position="10"/>
    </location>
</feature>
<organism evidence="2">
    <name type="scientific">Brassica cretica</name>
    <name type="common">Mustard</name>
    <dbReference type="NCBI Taxonomy" id="69181"/>
    <lineage>
        <taxon>Eukaryota</taxon>
        <taxon>Viridiplantae</taxon>
        <taxon>Streptophyta</taxon>
        <taxon>Embryophyta</taxon>
        <taxon>Tracheophyta</taxon>
        <taxon>Spermatophyta</taxon>
        <taxon>Magnoliopsida</taxon>
        <taxon>eudicotyledons</taxon>
        <taxon>Gunneridae</taxon>
        <taxon>Pentapetalae</taxon>
        <taxon>rosids</taxon>
        <taxon>malvids</taxon>
        <taxon>Brassicales</taxon>
        <taxon>Brassicaceae</taxon>
        <taxon>Brassiceae</taxon>
        <taxon>Brassica</taxon>
    </lineage>
</organism>
<sequence>MFKEDSDDIPDSWKTEGDEEEDNGPESSLPPGFEDVQPRGYDHDFWDPLIEKHLGGSDAEQVMAGIDVSKTAPHIIHCTTGDAFDHTVLPSGEQPTKWKPDREDHTSHHHNFPHVYSNPMDTRTPQSVPSTSVQHRKYPHGQSTTSSAGVH</sequence>
<feature type="region of interest" description="Disordered" evidence="1">
    <location>
        <begin position="1"/>
        <end position="44"/>
    </location>
</feature>
<dbReference type="EMBL" id="QGKY02001250">
    <property type="protein sequence ID" value="KAF2560748.1"/>
    <property type="molecule type" value="Genomic_DNA"/>
</dbReference>
<feature type="region of interest" description="Disordered" evidence="1">
    <location>
        <begin position="84"/>
        <end position="151"/>
    </location>
</feature>
<proteinExistence type="predicted"/>
<name>A0A8S9I080_BRACR</name>
<dbReference type="AlphaFoldDB" id="A0A8S9I080"/>
<feature type="compositionally biased region" description="Polar residues" evidence="1">
    <location>
        <begin position="119"/>
        <end position="133"/>
    </location>
</feature>
<reference evidence="2" key="1">
    <citation type="submission" date="2019-12" db="EMBL/GenBank/DDBJ databases">
        <title>Genome sequencing and annotation of Brassica cretica.</title>
        <authorList>
            <person name="Studholme D.J."/>
            <person name="Sarris P.F."/>
        </authorList>
    </citation>
    <scope>NUCLEOTIDE SEQUENCE</scope>
    <source>
        <strain evidence="2">PFS-102/07</strain>
        <tissue evidence="2">Leaf</tissue>
    </source>
</reference>
<feature type="compositionally biased region" description="Basic and acidic residues" evidence="1">
    <location>
        <begin position="96"/>
        <end position="106"/>
    </location>
</feature>
<accession>A0A8S9I080</accession>
<comment type="caution">
    <text evidence="2">The sequence shown here is derived from an EMBL/GenBank/DDBJ whole genome shotgun (WGS) entry which is preliminary data.</text>
</comment>
<protein>
    <submittedName>
        <fullName evidence="2">Uncharacterized protein</fullName>
    </submittedName>
</protein>
<feature type="compositionally biased region" description="Polar residues" evidence="1">
    <location>
        <begin position="141"/>
        <end position="151"/>
    </location>
</feature>
<evidence type="ECO:0000256" key="1">
    <source>
        <dbReference type="SAM" id="MobiDB-lite"/>
    </source>
</evidence>
<evidence type="ECO:0000313" key="2">
    <source>
        <dbReference type="EMBL" id="KAF2560748.1"/>
    </source>
</evidence>
<gene>
    <name evidence="2" type="ORF">F2Q70_00018855</name>
</gene>